<dbReference type="Pfam" id="PF00048">
    <property type="entry name" value="IL8"/>
    <property type="match status" value="1"/>
</dbReference>
<feature type="chain" id="PRO_5045406013" evidence="2">
    <location>
        <begin position="23"/>
        <end position="100"/>
    </location>
</feature>
<keyword evidence="2" id="KW-0732">Signal</keyword>
<dbReference type="EMBL" id="JAAWVQ010116606">
    <property type="protein sequence ID" value="MBN3282339.1"/>
    <property type="molecule type" value="Genomic_DNA"/>
</dbReference>
<dbReference type="PANTHER" id="PTHR12015:SF186">
    <property type="entry name" value="C-C MOTIF CHEMOKINE 21-LIKE-RELATED"/>
    <property type="match status" value="1"/>
</dbReference>
<keyword evidence="5" id="KW-1185">Reference proteome</keyword>
<dbReference type="Gene3D" id="2.40.50.40">
    <property type="match status" value="1"/>
</dbReference>
<evidence type="ECO:0000313" key="4">
    <source>
        <dbReference type="EMBL" id="MBN3282339.1"/>
    </source>
</evidence>
<dbReference type="CDD" id="cd00169">
    <property type="entry name" value="Chemokine"/>
    <property type="match status" value="1"/>
</dbReference>
<keyword evidence="1" id="KW-0202">Cytokine</keyword>
<dbReference type="SUPFAM" id="SSF54117">
    <property type="entry name" value="Interleukin 8-like chemokines"/>
    <property type="match status" value="1"/>
</dbReference>
<proteinExistence type="predicted"/>
<evidence type="ECO:0000256" key="2">
    <source>
        <dbReference type="SAM" id="SignalP"/>
    </source>
</evidence>
<protein>
    <submittedName>
        <fullName evidence="4">CCL25 protein</fullName>
    </submittedName>
</protein>
<evidence type="ECO:0000259" key="3">
    <source>
        <dbReference type="SMART" id="SM00199"/>
    </source>
</evidence>
<dbReference type="InterPro" id="IPR036048">
    <property type="entry name" value="Interleukin_8-like_sf"/>
</dbReference>
<feature type="signal peptide" evidence="2">
    <location>
        <begin position="1"/>
        <end position="22"/>
    </location>
</feature>
<accession>A0ABS2Y6K9</accession>
<evidence type="ECO:0000313" key="5">
    <source>
        <dbReference type="Proteomes" id="UP001166093"/>
    </source>
</evidence>
<name>A0ABS2Y6K9_POLSP</name>
<dbReference type="SMART" id="SM00199">
    <property type="entry name" value="SCY"/>
    <property type="match status" value="1"/>
</dbReference>
<feature type="domain" description="Chemokine interleukin-8-like" evidence="3">
    <location>
        <begin position="24"/>
        <end position="86"/>
    </location>
</feature>
<evidence type="ECO:0000256" key="1">
    <source>
        <dbReference type="ARBA" id="ARBA00022514"/>
    </source>
</evidence>
<feature type="non-terminal residue" evidence="4">
    <location>
        <position position="100"/>
    </location>
</feature>
<organism evidence="4 5">
    <name type="scientific">Polyodon spathula</name>
    <name type="common">North American paddlefish</name>
    <name type="synonym">Squalus spathula</name>
    <dbReference type="NCBI Taxonomy" id="7913"/>
    <lineage>
        <taxon>Eukaryota</taxon>
        <taxon>Metazoa</taxon>
        <taxon>Chordata</taxon>
        <taxon>Craniata</taxon>
        <taxon>Vertebrata</taxon>
        <taxon>Euteleostomi</taxon>
        <taxon>Actinopterygii</taxon>
        <taxon>Chondrostei</taxon>
        <taxon>Acipenseriformes</taxon>
        <taxon>Polyodontidae</taxon>
        <taxon>Polyodon</taxon>
    </lineage>
</organism>
<comment type="caution">
    <text evidence="4">The sequence shown here is derived from an EMBL/GenBank/DDBJ whole genome shotgun (WGS) entry which is preliminary data.</text>
</comment>
<dbReference type="PANTHER" id="PTHR12015">
    <property type="entry name" value="SMALL INDUCIBLE CYTOKINE A"/>
    <property type="match status" value="1"/>
</dbReference>
<sequence>MKFRALFFFLFLACFCLSLAQGSYDNCCLSYVSSVKASVKRAVRSYRTQETDGGCNIPAIVFKLRKGQLFCANPALSWVQLLMKKLDAKNKKAENRKRSG</sequence>
<dbReference type="InterPro" id="IPR001811">
    <property type="entry name" value="Chemokine_IL8-like_dom"/>
</dbReference>
<dbReference type="Proteomes" id="UP001166093">
    <property type="component" value="Unassembled WGS sequence"/>
</dbReference>
<reference evidence="4" key="1">
    <citation type="journal article" date="2021" name="Cell">
        <title>Tracing the genetic footprints of vertebrate landing in non-teleost ray-finned fishes.</title>
        <authorList>
            <person name="Bi X."/>
            <person name="Wang K."/>
            <person name="Yang L."/>
            <person name="Pan H."/>
            <person name="Jiang H."/>
            <person name="Wei Q."/>
            <person name="Fang M."/>
            <person name="Yu H."/>
            <person name="Zhu C."/>
            <person name="Cai Y."/>
            <person name="He Y."/>
            <person name="Gan X."/>
            <person name="Zeng H."/>
            <person name="Yu D."/>
            <person name="Zhu Y."/>
            <person name="Jiang H."/>
            <person name="Qiu Q."/>
            <person name="Yang H."/>
            <person name="Zhang Y.E."/>
            <person name="Wang W."/>
            <person name="Zhu M."/>
            <person name="He S."/>
            <person name="Zhang G."/>
        </authorList>
    </citation>
    <scope>NUCLEOTIDE SEQUENCE</scope>
    <source>
        <strain evidence="4">Pddl_001</strain>
    </source>
</reference>
<dbReference type="InterPro" id="IPR039809">
    <property type="entry name" value="Chemokine_b/g/d"/>
</dbReference>
<feature type="non-terminal residue" evidence="4">
    <location>
        <position position="1"/>
    </location>
</feature>
<gene>
    <name evidence="4" type="primary">Ccl25</name>
    <name evidence="4" type="ORF">GTO93_0010077</name>
</gene>